<feature type="domain" description="Histidine kinase" evidence="10">
    <location>
        <begin position="131"/>
        <end position="327"/>
    </location>
</feature>
<evidence type="ECO:0000259" key="10">
    <source>
        <dbReference type="PROSITE" id="PS50109"/>
    </source>
</evidence>
<keyword evidence="6" id="KW-0808">Transferase</keyword>
<keyword evidence="5" id="KW-0597">Phosphoprotein</keyword>
<evidence type="ECO:0000256" key="7">
    <source>
        <dbReference type="ARBA" id="ARBA00022777"/>
    </source>
</evidence>
<dbReference type="PROSITE" id="PS50109">
    <property type="entry name" value="HIS_KIN"/>
    <property type="match status" value="1"/>
</dbReference>
<proteinExistence type="predicted"/>
<accession>A0ABV4AMY4</accession>
<evidence type="ECO:0000256" key="6">
    <source>
        <dbReference type="ARBA" id="ARBA00022679"/>
    </source>
</evidence>
<dbReference type="InterPro" id="IPR036097">
    <property type="entry name" value="HisK_dim/P_sf"/>
</dbReference>
<reference evidence="11 12" key="1">
    <citation type="submission" date="2024-07" db="EMBL/GenBank/DDBJ databases">
        <title>Molecular mechanisms and environmental adaptations of flagellar loss and biofilm growth of Rhodanobacter under environmental stress.</title>
        <authorList>
            <person name="Chen M."/>
        </authorList>
    </citation>
    <scope>NUCLEOTIDE SEQUENCE [LARGE SCALE GENOMIC DNA]</scope>
    <source>
        <strain evidence="11 12">RS22</strain>
    </source>
</reference>
<evidence type="ECO:0000313" key="11">
    <source>
        <dbReference type="EMBL" id="MEY2181662.1"/>
    </source>
</evidence>
<dbReference type="InterPro" id="IPR005467">
    <property type="entry name" value="His_kinase_dom"/>
</dbReference>
<keyword evidence="8" id="KW-0902">Two-component regulatory system</keyword>
<dbReference type="EC" id="2.7.13.3" evidence="3"/>
<keyword evidence="12" id="KW-1185">Reference proteome</keyword>
<organism evidence="11 12">
    <name type="scientific">Rhodanobacter humi</name>
    <dbReference type="NCBI Taxonomy" id="1888173"/>
    <lineage>
        <taxon>Bacteria</taxon>
        <taxon>Pseudomonadati</taxon>
        <taxon>Pseudomonadota</taxon>
        <taxon>Gammaproteobacteria</taxon>
        <taxon>Lysobacterales</taxon>
        <taxon>Rhodanobacteraceae</taxon>
        <taxon>Rhodanobacter</taxon>
    </lineage>
</organism>
<comment type="catalytic activity">
    <reaction evidence="1">
        <text>ATP + protein L-histidine = ADP + protein N-phospho-L-histidine.</text>
        <dbReference type="EC" id="2.7.13.3"/>
    </reaction>
</comment>
<dbReference type="InterPro" id="IPR003661">
    <property type="entry name" value="HisK_dim/P_dom"/>
</dbReference>
<evidence type="ECO:0000256" key="1">
    <source>
        <dbReference type="ARBA" id="ARBA00000085"/>
    </source>
</evidence>
<keyword evidence="9" id="KW-1133">Transmembrane helix</keyword>
<evidence type="ECO:0000256" key="5">
    <source>
        <dbReference type="ARBA" id="ARBA00022553"/>
    </source>
</evidence>
<gene>
    <name evidence="11" type="ORF">AB7878_04475</name>
</gene>
<dbReference type="Gene3D" id="1.10.287.130">
    <property type="match status" value="1"/>
</dbReference>
<evidence type="ECO:0000256" key="8">
    <source>
        <dbReference type="ARBA" id="ARBA00023012"/>
    </source>
</evidence>
<evidence type="ECO:0000256" key="9">
    <source>
        <dbReference type="SAM" id="Phobius"/>
    </source>
</evidence>
<evidence type="ECO:0000256" key="4">
    <source>
        <dbReference type="ARBA" id="ARBA00022475"/>
    </source>
</evidence>
<dbReference type="InterPro" id="IPR050980">
    <property type="entry name" value="2C_sensor_his_kinase"/>
</dbReference>
<feature type="transmembrane region" description="Helical" evidence="9">
    <location>
        <begin position="21"/>
        <end position="40"/>
    </location>
</feature>
<comment type="caution">
    <text evidence="11">The sequence shown here is derived from an EMBL/GenBank/DDBJ whole genome shotgun (WGS) entry which is preliminary data.</text>
</comment>
<dbReference type="Proteomes" id="UP001562159">
    <property type="component" value="Unassembled WGS sequence"/>
</dbReference>
<name>A0ABV4AMY4_9GAMM</name>
<dbReference type="SMART" id="SM00388">
    <property type="entry name" value="HisKA"/>
    <property type="match status" value="1"/>
</dbReference>
<dbReference type="Pfam" id="PF00512">
    <property type="entry name" value="HisKA"/>
    <property type="match status" value="1"/>
</dbReference>
<evidence type="ECO:0000256" key="3">
    <source>
        <dbReference type="ARBA" id="ARBA00012438"/>
    </source>
</evidence>
<keyword evidence="7 11" id="KW-0418">Kinase</keyword>
<feature type="transmembrane region" description="Helical" evidence="9">
    <location>
        <begin position="46"/>
        <end position="64"/>
    </location>
</feature>
<dbReference type="CDD" id="cd00082">
    <property type="entry name" value="HisKA"/>
    <property type="match status" value="1"/>
</dbReference>
<evidence type="ECO:0000313" key="12">
    <source>
        <dbReference type="Proteomes" id="UP001562159"/>
    </source>
</evidence>
<evidence type="ECO:0000256" key="2">
    <source>
        <dbReference type="ARBA" id="ARBA00004651"/>
    </source>
</evidence>
<protein>
    <recommendedName>
        <fullName evidence="3">histidine kinase</fullName>
        <ecNumber evidence="3">2.7.13.3</ecNumber>
    </recommendedName>
</protein>
<comment type="subcellular location">
    <subcellularLocation>
        <location evidence="2">Cell membrane</location>
        <topology evidence="2">Multi-pass membrane protein</topology>
    </subcellularLocation>
</comment>
<dbReference type="EMBL" id="JBGBPY010000001">
    <property type="protein sequence ID" value="MEY2181662.1"/>
    <property type="molecule type" value="Genomic_DNA"/>
</dbReference>
<keyword evidence="9" id="KW-0472">Membrane</keyword>
<dbReference type="SUPFAM" id="SSF47384">
    <property type="entry name" value="Homodimeric domain of signal transducing histidine kinase"/>
    <property type="match status" value="1"/>
</dbReference>
<keyword evidence="4" id="KW-1003">Cell membrane</keyword>
<sequence>MNAKEVDGAAIFRAGAFRRRIAWVFALQFVAVAIVCVMGAYDQAPLPAAIAVIVIVTGLAWLATRREWRSVSALARLIREWHDGLSDPAALRPERLPQDADADLVALAYGLHGFAARIADYGQRERNFTRDASHELRTPLTVIRMAVDMLADEDGLGECGRRSVRRIHRATRELEALVEVLLILARESDPGGTAERFVVNDVLRRELETARDLMSGSSVELQLEEPARFALHGSARAFSVLCWQLIRDACQHADTGRVVVTVLPGAITVSHAAAGAAPIRPGDERLSFELAIAQRISDRFAWPLELHAPGKPGVARVRFPETLPAAAA</sequence>
<dbReference type="PANTHER" id="PTHR44936:SF9">
    <property type="entry name" value="SENSOR PROTEIN CREC"/>
    <property type="match status" value="1"/>
</dbReference>
<dbReference type="PANTHER" id="PTHR44936">
    <property type="entry name" value="SENSOR PROTEIN CREC"/>
    <property type="match status" value="1"/>
</dbReference>
<keyword evidence="9" id="KW-0812">Transmembrane</keyword>
<dbReference type="GO" id="GO:0016301">
    <property type="term" value="F:kinase activity"/>
    <property type="evidence" value="ECO:0007669"/>
    <property type="project" value="UniProtKB-KW"/>
</dbReference>